<dbReference type="Gene3D" id="2.30.30.40">
    <property type="entry name" value="SH3 Domains"/>
    <property type="match status" value="1"/>
</dbReference>
<name>A0A948TFH5_9GAMM</name>
<evidence type="ECO:0000313" key="4">
    <source>
        <dbReference type="EMBL" id="MBU3843812.1"/>
    </source>
</evidence>
<evidence type="ECO:0000259" key="2">
    <source>
        <dbReference type="PROSITE" id="PS50110"/>
    </source>
</evidence>
<proteinExistence type="predicted"/>
<dbReference type="InterPro" id="IPR002545">
    <property type="entry name" value="CheW-lke_dom"/>
</dbReference>
<gene>
    <name evidence="4" type="ORF">H9847_02915</name>
</gene>
<dbReference type="InterPro" id="IPR011006">
    <property type="entry name" value="CheY-like_superfamily"/>
</dbReference>
<feature type="modified residue" description="4-aspartylphosphate" evidence="1">
    <location>
        <position position="237"/>
    </location>
</feature>
<organism evidence="4 5">
    <name type="scientific">Candidatus Anaerobiospirillum pullicola</name>
    <dbReference type="NCBI Taxonomy" id="2838451"/>
    <lineage>
        <taxon>Bacteria</taxon>
        <taxon>Pseudomonadati</taxon>
        <taxon>Pseudomonadota</taxon>
        <taxon>Gammaproteobacteria</taxon>
        <taxon>Aeromonadales</taxon>
        <taxon>Succinivibrionaceae</taxon>
        <taxon>Anaerobiospirillum</taxon>
    </lineage>
</organism>
<dbReference type="SUPFAM" id="SSF52172">
    <property type="entry name" value="CheY-like"/>
    <property type="match status" value="1"/>
</dbReference>
<feature type="domain" description="CheW-like" evidence="3">
    <location>
        <begin position="19"/>
        <end position="159"/>
    </location>
</feature>
<evidence type="ECO:0000313" key="5">
    <source>
        <dbReference type="Proteomes" id="UP000733611"/>
    </source>
</evidence>
<comment type="caution">
    <text evidence="4">The sequence shown here is derived from an EMBL/GenBank/DDBJ whole genome shotgun (WGS) entry which is preliminary data.</text>
</comment>
<dbReference type="Proteomes" id="UP000733611">
    <property type="component" value="Unassembled WGS sequence"/>
</dbReference>
<dbReference type="PIRSF" id="PIRSF002867">
    <property type="entry name" value="CheV"/>
    <property type="match status" value="1"/>
</dbReference>
<dbReference type="Pfam" id="PF00072">
    <property type="entry name" value="Response_reg"/>
    <property type="match status" value="1"/>
</dbReference>
<dbReference type="Gene3D" id="2.40.50.180">
    <property type="entry name" value="CheA-289, Domain 4"/>
    <property type="match status" value="1"/>
</dbReference>
<reference evidence="4" key="1">
    <citation type="journal article" date="2021" name="PeerJ">
        <title>Extensive microbial diversity within the chicken gut microbiome revealed by metagenomics and culture.</title>
        <authorList>
            <person name="Gilroy R."/>
            <person name="Ravi A."/>
            <person name="Getino M."/>
            <person name="Pursley I."/>
            <person name="Horton D.L."/>
            <person name="Alikhan N.F."/>
            <person name="Baker D."/>
            <person name="Gharbi K."/>
            <person name="Hall N."/>
            <person name="Watson M."/>
            <person name="Adriaenssens E.M."/>
            <person name="Foster-Nyarko E."/>
            <person name="Jarju S."/>
            <person name="Secka A."/>
            <person name="Antonio M."/>
            <person name="Oren A."/>
            <person name="Chaudhuri R.R."/>
            <person name="La Ragione R."/>
            <person name="Hildebrand F."/>
            <person name="Pallen M.J."/>
        </authorList>
    </citation>
    <scope>NUCLEOTIDE SEQUENCE</scope>
    <source>
        <strain evidence="4">378</strain>
    </source>
</reference>
<evidence type="ECO:0000259" key="3">
    <source>
        <dbReference type="PROSITE" id="PS50851"/>
    </source>
</evidence>
<dbReference type="Gene3D" id="3.40.50.2300">
    <property type="match status" value="1"/>
</dbReference>
<reference evidence="4" key="2">
    <citation type="submission" date="2021-04" db="EMBL/GenBank/DDBJ databases">
        <authorList>
            <person name="Gilroy R."/>
        </authorList>
    </citation>
    <scope>NUCLEOTIDE SEQUENCE</scope>
    <source>
        <strain evidence="4">378</strain>
    </source>
</reference>
<dbReference type="InterPro" id="IPR024181">
    <property type="entry name" value="Chemotax_regulator_CheV"/>
</dbReference>
<feature type="domain" description="Response regulatory" evidence="2">
    <location>
        <begin position="179"/>
        <end position="304"/>
    </location>
</feature>
<protein>
    <submittedName>
        <fullName evidence="4">Chemotaxis protein</fullName>
    </submittedName>
</protein>
<dbReference type="AlphaFoldDB" id="A0A948TFH5"/>
<dbReference type="InterPro" id="IPR001789">
    <property type="entry name" value="Sig_transdc_resp-reg_receiver"/>
</dbReference>
<evidence type="ECO:0000256" key="1">
    <source>
        <dbReference type="PROSITE-ProRule" id="PRU00169"/>
    </source>
</evidence>
<dbReference type="GO" id="GO:0006935">
    <property type="term" value="P:chemotaxis"/>
    <property type="evidence" value="ECO:0007669"/>
    <property type="project" value="InterPro"/>
</dbReference>
<keyword evidence="1" id="KW-0597">Phosphoprotein</keyword>
<dbReference type="SMART" id="SM00260">
    <property type="entry name" value="CheW"/>
    <property type="match status" value="1"/>
</dbReference>
<dbReference type="SUPFAM" id="SSF50341">
    <property type="entry name" value="CheW-like"/>
    <property type="match status" value="1"/>
</dbReference>
<dbReference type="PROSITE" id="PS50110">
    <property type="entry name" value="RESPONSE_REGULATORY"/>
    <property type="match status" value="1"/>
</dbReference>
<dbReference type="InterPro" id="IPR036061">
    <property type="entry name" value="CheW-like_dom_sf"/>
</dbReference>
<dbReference type="PROSITE" id="PS50851">
    <property type="entry name" value="CHEW"/>
    <property type="match status" value="1"/>
</dbReference>
<accession>A0A948TFH5</accession>
<dbReference type="GO" id="GO:0000160">
    <property type="term" value="P:phosphorelay signal transduction system"/>
    <property type="evidence" value="ECO:0007669"/>
    <property type="project" value="InterPro"/>
</dbReference>
<dbReference type="EMBL" id="JAHLFE010000057">
    <property type="protein sequence ID" value="MBU3843812.1"/>
    <property type="molecule type" value="Genomic_DNA"/>
</dbReference>
<dbReference type="PANTHER" id="PTHR47233:SF3">
    <property type="entry name" value="CHEMOTAXIS PROTEIN CHEV"/>
    <property type="match status" value="1"/>
</dbReference>
<sequence length="324" mass="35701">MAGVMDKVNQLTELVGQNRMELLLFRLSGLSQRYGINVFKVREVLPCPHLTVMPRLHQFVIGVAHIRGNTLSVIDLAYAIGGRPSTNYEKGFIIIAEYNRSIHAFLVSSVERIINMNWSKIMPPPKGAGHSNYMTAVTEIDDELIEILDVEKILDEIAPNNSTINSDAIKSLKVPEGTKVLVADDSKVALKQVRRALTEIGVDVIEAHDGKEAFDALREMVRDGKRIQETLSLVISDVEMPEMDGYTLCANIRNDPNLRDLYVILHTSLSGVFNQNMVSKAGANDFIPKFNPDELASAVEKGLAIIQSGKSGADCVMKNSIKVG</sequence>
<dbReference type="PANTHER" id="PTHR47233">
    <property type="entry name" value="CHEMOTAXIS PROTEIN CHEV"/>
    <property type="match status" value="1"/>
</dbReference>
<dbReference type="Pfam" id="PF01584">
    <property type="entry name" value="CheW"/>
    <property type="match status" value="1"/>
</dbReference>
<dbReference type="SMART" id="SM00448">
    <property type="entry name" value="REC"/>
    <property type="match status" value="1"/>
</dbReference>